<proteinExistence type="predicted"/>
<keyword evidence="11" id="KW-1185">Reference proteome</keyword>
<keyword evidence="4 7" id="KW-0863">Zinc-finger</keyword>
<dbReference type="SUPFAM" id="SSF57667">
    <property type="entry name" value="beta-beta-alpha zinc fingers"/>
    <property type="match status" value="3"/>
</dbReference>
<dbReference type="GO" id="GO:0000981">
    <property type="term" value="F:DNA-binding transcription factor activity, RNA polymerase II-specific"/>
    <property type="evidence" value="ECO:0007669"/>
    <property type="project" value="TreeGrafter"/>
</dbReference>
<gene>
    <name evidence="10" type="ORF">EC973_008009</name>
</gene>
<keyword evidence="2" id="KW-0479">Metal-binding</keyword>
<dbReference type="Pfam" id="PF23561">
    <property type="entry name" value="zf-C2H2_15"/>
    <property type="match status" value="1"/>
</dbReference>
<dbReference type="FunFam" id="3.30.160.60:FF:000125">
    <property type="entry name" value="Putative zinc finger protein 143"/>
    <property type="match status" value="1"/>
</dbReference>
<dbReference type="EMBL" id="JABAYA010000064">
    <property type="protein sequence ID" value="KAF7727148.1"/>
    <property type="molecule type" value="Genomic_DNA"/>
</dbReference>
<dbReference type="InterPro" id="IPR013087">
    <property type="entry name" value="Znf_C2H2_type"/>
</dbReference>
<feature type="compositionally biased region" description="Polar residues" evidence="8">
    <location>
        <begin position="140"/>
        <end position="167"/>
    </location>
</feature>
<evidence type="ECO:0000256" key="2">
    <source>
        <dbReference type="ARBA" id="ARBA00022723"/>
    </source>
</evidence>
<dbReference type="InterPro" id="IPR043359">
    <property type="entry name" value="GLI-like"/>
</dbReference>
<sequence length="436" mass="48794">MAAQVLGNGIYPSPSPPPLDHTDTFISAVDRHWMKASSSASSSSPSTLTTPISTVDSPAYGMLEDQALSVGQSSMQWMNNHARYDALSLSEASSIGMRTPDLNQYPLTDASPQLVDAIYTDSNPWMMSSATPVYNSLAIPSTLSDDPKWTTTNGPTSGDGQMTWWSNQEDEEEEEDEGIATNASPFALTSGSIPLSQMSRAQLIERVLELEKERATRMMKSGKRFGTDDEDEVETYPCRWVGCHFQAPTLDQLTTHLRDAHIGSGKPAYYCDWLGCPRNKKPFMKRHKMHNHMRTHTGERPFACTVQGCNKRFSRPDSLSTHIKTHSNVRPYICPAPGCGKAYFHSRSLRKHTKSSHSKPRAENDKEDEDDEGESSDVSKPSIDQPQRKKRYHPYERKEDDITQSSLLMAPTDMTVPLYSKVTYVPMKQDNLFPIC</sequence>
<dbReference type="PROSITE" id="PS00028">
    <property type="entry name" value="ZINC_FINGER_C2H2_1"/>
    <property type="match status" value="2"/>
</dbReference>
<keyword evidence="6" id="KW-0539">Nucleus</keyword>
<dbReference type="PANTHER" id="PTHR45718:SF4">
    <property type="entry name" value="TRANSCRIPTIONAL ACTIVATOR CUBITUS INTERRUPTUS"/>
    <property type="match status" value="1"/>
</dbReference>
<feature type="domain" description="C2H2-type" evidence="9">
    <location>
        <begin position="274"/>
        <end position="301"/>
    </location>
</feature>
<dbReference type="GO" id="GO:0008270">
    <property type="term" value="F:zinc ion binding"/>
    <property type="evidence" value="ECO:0007669"/>
    <property type="project" value="UniProtKB-KW"/>
</dbReference>
<dbReference type="GO" id="GO:0005634">
    <property type="term" value="C:nucleus"/>
    <property type="evidence" value="ECO:0007669"/>
    <property type="project" value="UniProtKB-SubCell"/>
</dbReference>
<dbReference type="PANTHER" id="PTHR45718">
    <property type="entry name" value="TRANSCRIPTIONAL ACTIVATOR CUBITUS INTERRUPTUS"/>
    <property type="match status" value="1"/>
</dbReference>
<dbReference type="Pfam" id="PF00096">
    <property type="entry name" value="zf-C2H2"/>
    <property type="match status" value="2"/>
</dbReference>
<protein>
    <recommendedName>
        <fullName evidence="9">C2H2-type domain-containing protein</fullName>
    </recommendedName>
</protein>
<evidence type="ECO:0000313" key="11">
    <source>
        <dbReference type="Proteomes" id="UP000605846"/>
    </source>
</evidence>
<evidence type="ECO:0000256" key="3">
    <source>
        <dbReference type="ARBA" id="ARBA00022737"/>
    </source>
</evidence>
<dbReference type="GO" id="GO:0000978">
    <property type="term" value="F:RNA polymerase II cis-regulatory region sequence-specific DNA binding"/>
    <property type="evidence" value="ECO:0007669"/>
    <property type="project" value="TreeGrafter"/>
</dbReference>
<dbReference type="OrthoDB" id="654211at2759"/>
<evidence type="ECO:0000256" key="1">
    <source>
        <dbReference type="ARBA" id="ARBA00004123"/>
    </source>
</evidence>
<feature type="compositionally biased region" description="Basic residues" evidence="8">
    <location>
        <begin position="349"/>
        <end position="359"/>
    </location>
</feature>
<dbReference type="AlphaFoldDB" id="A0A8H7EQM2"/>
<organism evidence="10 11">
    <name type="scientific">Apophysomyces ossiformis</name>
    <dbReference type="NCBI Taxonomy" id="679940"/>
    <lineage>
        <taxon>Eukaryota</taxon>
        <taxon>Fungi</taxon>
        <taxon>Fungi incertae sedis</taxon>
        <taxon>Mucoromycota</taxon>
        <taxon>Mucoromycotina</taxon>
        <taxon>Mucoromycetes</taxon>
        <taxon>Mucorales</taxon>
        <taxon>Mucorineae</taxon>
        <taxon>Mucoraceae</taxon>
        <taxon>Apophysomyces</taxon>
    </lineage>
</organism>
<name>A0A8H7EQM2_9FUNG</name>
<feature type="domain" description="C2H2-type" evidence="9">
    <location>
        <begin position="302"/>
        <end position="331"/>
    </location>
</feature>
<feature type="compositionally biased region" description="Acidic residues" evidence="8">
    <location>
        <begin position="168"/>
        <end position="178"/>
    </location>
</feature>
<keyword evidence="5" id="KW-0862">Zinc</keyword>
<evidence type="ECO:0000259" key="9">
    <source>
        <dbReference type="PROSITE" id="PS50157"/>
    </source>
</evidence>
<accession>A0A8H7EQM2</accession>
<evidence type="ECO:0000256" key="7">
    <source>
        <dbReference type="PROSITE-ProRule" id="PRU00042"/>
    </source>
</evidence>
<dbReference type="InterPro" id="IPR056436">
    <property type="entry name" value="Znf-C2H2_ZIC1-5/GLI1-3-like"/>
</dbReference>
<dbReference type="Proteomes" id="UP000605846">
    <property type="component" value="Unassembled WGS sequence"/>
</dbReference>
<feature type="region of interest" description="Disordered" evidence="8">
    <location>
        <begin position="1"/>
        <end position="22"/>
    </location>
</feature>
<dbReference type="SMART" id="SM00355">
    <property type="entry name" value="ZnF_C2H2"/>
    <property type="match status" value="4"/>
</dbReference>
<dbReference type="PROSITE" id="PS50157">
    <property type="entry name" value="ZINC_FINGER_C2H2_2"/>
    <property type="match status" value="3"/>
</dbReference>
<evidence type="ECO:0000313" key="10">
    <source>
        <dbReference type="EMBL" id="KAF7727148.1"/>
    </source>
</evidence>
<feature type="region of interest" description="Disordered" evidence="8">
    <location>
        <begin position="349"/>
        <end position="408"/>
    </location>
</feature>
<dbReference type="InterPro" id="IPR036236">
    <property type="entry name" value="Znf_C2H2_sf"/>
</dbReference>
<keyword evidence="3" id="KW-0677">Repeat</keyword>
<dbReference type="Gene3D" id="3.30.160.60">
    <property type="entry name" value="Classic Zinc Finger"/>
    <property type="match status" value="4"/>
</dbReference>
<comment type="subcellular location">
    <subcellularLocation>
        <location evidence="1">Nucleus</location>
    </subcellularLocation>
</comment>
<reference evidence="10" key="1">
    <citation type="submission" date="2020-01" db="EMBL/GenBank/DDBJ databases">
        <title>Genome Sequencing of Three Apophysomyces-Like Fungal Strains Confirms a Novel Fungal Genus in the Mucoromycota with divergent Burkholderia-like Endosymbiotic Bacteria.</title>
        <authorList>
            <person name="Stajich J.E."/>
            <person name="Macias A.M."/>
            <person name="Carter-House D."/>
            <person name="Lovett B."/>
            <person name="Kasson L.R."/>
            <person name="Berry K."/>
            <person name="Grigoriev I."/>
            <person name="Chang Y."/>
            <person name="Spatafora J."/>
            <person name="Kasson M.T."/>
        </authorList>
    </citation>
    <scope>NUCLEOTIDE SEQUENCE</scope>
    <source>
        <strain evidence="10">NRRL A-21654</strain>
    </source>
</reference>
<comment type="caution">
    <text evidence="10">The sequence shown here is derived from an EMBL/GenBank/DDBJ whole genome shotgun (WGS) entry which is preliminary data.</text>
</comment>
<evidence type="ECO:0000256" key="8">
    <source>
        <dbReference type="SAM" id="MobiDB-lite"/>
    </source>
</evidence>
<feature type="compositionally biased region" description="Acidic residues" evidence="8">
    <location>
        <begin position="365"/>
        <end position="375"/>
    </location>
</feature>
<evidence type="ECO:0000256" key="5">
    <source>
        <dbReference type="ARBA" id="ARBA00022833"/>
    </source>
</evidence>
<evidence type="ECO:0000256" key="4">
    <source>
        <dbReference type="ARBA" id="ARBA00022771"/>
    </source>
</evidence>
<feature type="region of interest" description="Disordered" evidence="8">
    <location>
        <begin position="140"/>
        <end position="179"/>
    </location>
</feature>
<evidence type="ECO:0000256" key="6">
    <source>
        <dbReference type="ARBA" id="ARBA00023242"/>
    </source>
</evidence>
<feature type="domain" description="C2H2-type" evidence="9">
    <location>
        <begin position="332"/>
        <end position="362"/>
    </location>
</feature>